<keyword evidence="2" id="KW-0472">Membrane</keyword>
<feature type="region of interest" description="Disordered" evidence="1">
    <location>
        <begin position="1"/>
        <end position="25"/>
    </location>
</feature>
<keyword evidence="2" id="KW-1133">Transmembrane helix</keyword>
<sequence length="616" mass="68962">MAPDALTESGAEVDDQEDAEPSLGSLAEGMRAVYRRITSLDTSVMEARADVSSLQSELSEVRTRLEDVSAIVSKVEGTVRRLDSRFEQFTDQYAKDQARTLAEAELTRLTIDWHSRFEERRHTRALAHGLVHALTKNALDRGVVDKDVLAACTQERMLMEPTFWLGPATVALAARYLGRETQMHRARGQAYYLDQARSNLFFSLTSTRLGEQEDAASWMDRYLQSLDPYALDENFHVVLDAVASSELGAQAHALTRQAMRRWVGRLDLAQTTTLTNQVLQHMGELGENLPQQQFRELSRVCAGDWDDFRRGWEWATVPEATLAHLRRAFPGDDDEPPGGHAATALDALIDRHDADETAIASRMRYLELVVEHGGDEGAARQEHSIQQAAARPVDLRTLLVNAVFVPEAVPLGEEARLMALRAVWPQILLASKSYTKRSRALLPTQIELAYEEWRRPVTTDPDTHIPAEPLIHELRGLIEDRTRHRVESVRFNVLRLVTAVALAVVGITTAFLVSRGSTRTAVILGALAAALWAFAEWRRVPTRRQELSLEGRKAAHAGTATLSRALHQRVAFFYSWHESLDAEPSLLAWAKTAWRHEKGALDGGARKETDKDGDRE</sequence>
<protein>
    <submittedName>
        <fullName evidence="3">Uncharacterized protein</fullName>
    </submittedName>
</protein>
<keyword evidence="2" id="KW-0812">Transmembrane</keyword>
<proteinExistence type="predicted"/>
<dbReference type="EMBL" id="CP108313">
    <property type="protein sequence ID" value="WTW72658.1"/>
    <property type="molecule type" value="Genomic_DNA"/>
</dbReference>
<gene>
    <name evidence="3" type="ORF">OG398_32620</name>
</gene>
<dbReference type="AlphaFoldDB" id="A0AAU2W002"/>
<evidence type="ECO:0000256" key="2">
    <source>
        <dbReference type="SAM" id="Phobius"/>
    </source>
</evidence>
<organism evidence="3">
    <name type="scientific">Streptomyces sp. NBC_00008</name>
    <dbReference type="NCBI Taxonomy" id="2903610"/>
    <lineage>
        <taxon>Bacteria</taxon>
        <taxon>Bacillati</taxon>
        <taxon>Actinomycetota</taxon>
        <taxon>Actinomycetes</taxon>
        <taxon>Kitasatosporales</taxon>
        <taxon>Streptomycetaceae</taxon>
        <taxon>Streptomyces</taxon>
    </lineage>
</organism>
<dbReference type="Gene3D" id="1.20.5.340">
    <property type="match status" value="1"/>
</dbReference>
<feature type="transmembrane region" description="Helical" evidence="2">
    <location>
        <begin position="519"/>
        <end position="535"/>
    </location>
</feature>
<feature type="compositionally biased region" description="Acidic residues" evidence="1">
    <location>
        <begin position="11"/>
        <end position="20"/>
    </location>
</feature>
<accession>A0AAU2W002</accession>
<feature type="transmembrane region" description="Helical" evidence="2">
    <location>
        <begin position="493"/>
        <end position="513"/>
    </location>
</feature>
<reference evidence="3" key="1">
    <citation type="submission" date="2022-10" db="EMBL/GenBank/DDBJ databases">
        <title>The complete genomes of actinobacterial strains from the NBC collection.</title>
        <authorList>
            <person name="Joergensen T.S."/>
            <person name="Alvarez Arevalo M."/>
            <person name="Sterndorff E.B."/>
            <person name="Faurdal D."/>
            <person name="Vuksanovic O."/>
            <person name="Mourched A.-S."/>
            <person name="Charusanti P."/>
            <person name="Shaw S."/>
            <person name="Blin K."/>
            <person name="Weber T."/>
        </authorList>
    </citation>
    <scope>NUCLEOTIDE SEQUENCE</scope>
    <source>
        <strain evidence="3">NBC_00008</strain>
    </source>
</reference>
<name>A0AAU2W002_9ACTN</name>
<evidence type="ECO:0000256" key="1">
    <source>
        <dbReference type="SAM" id="MobiDB-lite"/>
    </source>
</evidence>
<evidence type="ECO:0000313" key="3">
    <source>
        <dbReference type="EMBL" id="WTW72658.1"/>
    </source>
</evidence>